<proteinExistence type="predicted"/>
<keyword evidence="3" id="KW-1185">Reference proteome</keyword>
<name>A0A521DKG1_9SPHI</name>
<keyword evidence="1" id="KW-1133">Transmembrane helix</keyword>
<protein>
    <recommendedName>
        <fullName evidence="4">VWA domain-containing protein</fullName>
    </recommendedName>
</protein>
<sequence length="692" mass="77346">MILFTSSPWWIIPCILLGLGYAWLMYSSSTSFTKTTRQALFTCRAFAVAFLAFLLLAPLIKTISKMVEKPLIIIAQDNSSSLTLNKDSAFYKTAYLTQLKELKDQLSKDFEVKAFTYGDKVTEGLTVDFAEKRSDFGNLFDELGSRFANRNVGAVIIASDGLYNRGPNPVYNRSNLNASVFTIALGDTTQRRDILVASVDYNKIAYLGNNFRINVNASASGYANAKTQLTVSSGSAVVYTKEIAISSNDFRTSIPVDLEAKHTGTQRFTISLQPLQGEITTKNNTQTIFVDVLDGKQKILLLANSPHPDLGTIKQSIENNKNYEVTIDYPETFNAGSLNNYGLIILHQLPSATGTIAPVLSKATQLGLPIWYIIGNQTYVDLFNKMQQGASIVDFRNSYNEAQAVLQHDFFLFVLTDPAQKQFENYPPLSSPFASIVLKGSAGTLLTQQIGSVKTGQPMLTFTDNAGQKAAYLFGEGLWRWRLSDFQANSNHDAFNELVNKTIQYLSAKEDKRKFRVTQPKKIFDENEAVTFNAELYNDSYEPVNDPEVLLELKNKEGKNFNFSFSRSDKAYYLNAGVLPIGDYTFKAKTKLGDKESVATGAFIVNALNIEELQTTADHQLLYQLAKTSGGEMVYPAEMKKLAELIHKKEEIKTISYEDKQLAELISNKWLFFVILALLTAEWLVRKRNGTY</sequence>
<dbReference type="PANTHER" id="PTHR37947">
    <property type="entry name" value="BLL2462 PROTEIN"/>
    <property type="match status" value="1"/>
</dbReference>
<accession>A0A521DKG1</accession>
<keyword evidence="1" id="KW-0472">Membrane</keyword>
<evidence type="ECO:0008006" key="4">
    <source>
        <dbReference type="Google" id="ProtNLM"/>
    </source>
</evidence>
<dbReference type="AlphaFoldDB" id="A0A521DKG1"/>
<organism evidence="2 3">
    <name type="scientific">Solitalea koreensis</name>
    <dbReference type="NCBI Taxonomy" id="543615"/>
    <lineage>
        <taxon>Bacteria</taxon>
        <taxon>Pseudomonadati</taxon>
        <taxon>Bacteroidota</taxon>
        <taxon>Sphingobacteriia</taxon>
        <taxon>Sphingobacteriales</taxon>
        <taxon>Sphingobacteriaceae</taxon>
        <taxon>Solitalea</taxon>
    </lineage>
</organism>
<feature type="transmembrane region" description="Helical" evidence="1">
    <location>
        <begin position="38"/>
        <end position="60"/>
    </location>
</feature>
<dbReference type="OrthoDB" id="9763076at2"/>
<reference evidence="2 3" key="1">
    <citation type="submission" date="2017-05" db="EMBL/GenBank/DDBJ databases">
        <authorList>
            <person name="Varghese N."/>
            <person name="Submissions S."/>
        </authorList>
    </citation>
    <scope>NUCLEOTIDE SEQUENCE [LARGE SCALE GENOMIC DNA]</scope>
    <source>
        <strain evidence="2 3">DSM 21342</strain>
    </source>
</reference>
<gene>
    <name evidence="2" type="ORF">SAMN06265350_10718</name>
</gene>
<evidence type="ECO:0000313" key="3">
    <source>
        <dbReference type="Proteomes" id="UP000315971"/>
    </source>
</evidence>
<feature type="transmembrane region" description="Helical" evidence="1">
    <location>
        <begin position="6"/>
        <end position="26"/>
    </location>
</feature>
<dbReference type="PANTHER" id="PTHR37947:SF1">
    <property type="entry name" value="BLL2462 PROTEIN"/>
    <property type="match status" value="1"/>
</dbReference>
<evidence type="ECO:0000256" key="1">
    <source>
        <dbReference type="SAM" id="Phobius"/>
    </source>
</evidence>
<evidence type="ECO:0000313" key="2">
    <source>
        <dbReference type="EMBL" id="SMO71410.1"/>
    </source>
</evidence>
<dbReference type="EMBL" id="FXSZ01000007">
    <property type="protein sequence ID" value="SMO71410.1"/>
    <property type="molecule type" value="Genomic_DNA"/>
</dbReference>
<dbReference type="RefSeq" id="WP_142604213.1">
    <property type="nucleotide sequence ID" value="NZ_FXSZ01000007.1"/>
</dbReference>
<keyword evidence="1" id="KW-0812">Transmembrane</keyword>
<dbReference type="SUPFAM" id="SSF52317">
    <property type="entry name" value="Class I glutamine amidotransferase-like"/>
    <property type="match status" value="1"/>
</dbReference>
<dbReference type="Proteomes" id="UP000315971">
    <property type="component" value="Unassembled WGS sequence"/>
</dbReference>
<dbReference type="InterPro" id="IPR029062">
    <property type="entry name" value="Class_I_gatase-like"/>
</dbReference>